<protein>
    <submittedName>
        <fullName evidence="5">Predicted amino acid aldolase or racemase</fullName>
    </submittedName>
</protein>
<name>A0A0S7BI63_9CHLR</name>
<keyword evidence="6" id="KW-1185">Reference proteome</keyword>
<dbReference type="GO" id="GO:0036088">
    <property type="term" value="P:D-serine catabolic process"/>
    <property type="evidence" value="ECO:0007669"/>
    <property type="project" value="TreeGrafter"/>
</dbReference>
<dbReference type="Pfam" id="PF14031">
    <property type="entry name" value="D-ser_dehydrat"/>
    <property type="match status" value="1"/>
</dbReference>
<dbReference type="PANTHER" id="PTHR28004">
    <property type="entry name" value="ZGC:162816-RELATED"/>
    <property type="match status" value="1"/>
</dbReference>
<dbReference type="InterPro" id="IPR001608">
    <property type="entry name" value="Ala_racemase_N"/>
</dbReference>
<proteinExistence type="inferred from homology"/>
<feature type="domain" description="D-serine dehydratase-like" evidence="4">
    <location>
        <begin position="253"/>
        <end position="354"/>
    </location>
</feature>
<dbReference type="InterPro" id="IPR026956">
    <property type="entry name" value="D-ser_dehydrat-like_dom"/>
</dbReference>
<keyword evidence="2" id="KW-0456">Lyase</keyword>
<feature type="domain" description="Alanine racemase N-terminal" evidence="3">
    <location>
        <begin position="17"/>
        <end position="237"/>
    </location>
</feature>
<accession>A0A0S7BI63</accession>
<dbReference type="InterPro" id="IPR029066">
    <property type="entry name" value="PLP-binding_barrel"/>
</dbReference>
<comment type="similarity">
    <text evidence="1">Belongs to the DSD1 family.</text>
</comment>
<evidence type="ECO:0000256" key="2">
    <source>
        <dbReference type="ARBA" id="ARBA00023239"/>
    </source>
</evidence>
<dbReference type="PANTHER" id="PTHR28004:SF2">
    <property type="entry name" value="D-SERINE DEHYDRATASE"/>
    <property type="match status" value="1"/>
</dbReference>
<dbReference type="OrthoDB" id="9788869at2"/>
<dbReference type="Proteomes" id="UP000055060">
    <property type="component" value="Unassembled WGS sequence"/>
</dbReference>
<evidence type="ECO:0000313" key="6">
    <source>
        <dbReference type="Proteomes" id="UP000055060"/>
    </source>
</evidence>
<sequence>MSIFESIDRPTLLLNEKQARQNIAFMAEKAAQNGVRFRPHFKTHQSAEIGEWFRPYGVSEITVSSVDMAEYFADHGWNDITIAFPVNLRQVQAIDALARRIRVGLLVESTESAAYLARHLTAQADVWIKIDVGAGRTGLPWQQPEKILPILQVCQSSHPLHLRGLLTHAGHTYGAGSVERVRQIYAETLQRLESVHAYLSQASRSPLELSVGDTPACTLVEDLRGVDEIRPGNFVFYDAEQTLWGTCRPDQMATAVACPVVAVHAEREAVVVYGGAIHLNKDFTTYQGQRAYGLVALPEANGWSEPLEGAYVSSLSQEHGLVHVPERWLDRIQIGGLLMILPAHSCLPVTALKSFLTLEGRRIDTLNS</sequence>
<dbReference type="SUPFAM" id="SSF51419">
    <property type="entry name" value="PLP-binding barrel"/>
    <property type="match status" value="1"/>
</dbReference>
<evidence type="ECO:0000259" key="4">
    <source>
        <dbReference type="Pfam" id="PF14031"/>
    </source>
</evidence>
<evidence type="ECO:0000259" key="3">
    <source>
        <dbReference type="Pfam" id="PF01168"/>
    </source>
</evidence>
<dbReference type="EMBL" id="DF967972">
    <property type="protein sequence ID" value="GAP15437.1"/>
    <property type="molecule type" value="Genomic_DNA"/>
</dbReference>
<dbReference type="Gene3D" id="2.40.37.20">
    <property type="entry name" value="D-serine dehydratase-like domain"/>
    <property type="match status" value="1"/>
</dbReference>
<dbReference type="AlphaFoldDB" id="A0A0S7BI63"/>
<dbReference type="RefSeq" id="WP_075074617.1">
    <property type="nucleotide sequence ID" value="NZ_DF967972.1"/>
</dbReference>
<dbReference type="InterPro" id="IPR042208">
    <property type="entry name" value="D-ser_dehydrat-like_sf"/>
</dbReference>
<dbReference type="Pfam" id="PF01168">
    <property type="entry name" value="Ala_racemase_N"/>
    <property type="match status" value="1"/>
</dbReference>
<evidence type="ECO:0000313" key="5">
    <source>
        <dbReference type="EMBL" id="GAP15437.1"/>
    </source>
</evidence>
<dbReference type="InterPro" id="IPR051466">
    <property type="entry name" value="D-amino_acid_metab_enzyme"/>
</dbReference>
<dbReference type="GO" id="GO:0008721">
    <property type="term" value="F:D-serine ammonia-lyase activity"/>
    <property type="evidence" value="ECO:0007669"/>
    <property type="project" value="TreeGrafter"/>
</dbReference>
<evidence type="ECO:0000256" key="1">
    <source>
        <dbReference type="ARBA" id="ARBA00005323"/>
    </source>
</evidence>
<organism evidence="5">
    <name type="scientific">Longilinea arvoryzae</name>
    <dbReference type="NCBI Taxonomy" id="360412"/>
    <lineage>
        <taxon>Bacteria</taxon>
        <taxon>Bacillati</taxon>
        <taxon>Chloroflexota</taxon>
        <taxon>Anaerolineae</taxon>
        <taxon>Anaerolineales</taxon>
        <taxon>Anaerolineaceae</taxon>
        <taxon>Longilinea</taxon>
    </lineage>
</organism>
<reference evidence="5" key="1">
    <citation type="submission" date="2015-07" db="EMBL/GenBank/DDBJ databases">
        <title>Draft Genome Sequences of Anaerolinea thermolimosa IMO-1, Bellilinea caldifistulae GOMI-1, Leptolinea tardivitalis YMTK-2, Levilinea saccharolytica KIBI-1,Longilinea arvoryzae KOME-1, Previously Described as Members of the Anaerolineaceae (Chloroflexi).</title>
        <authorList>
            <person name="Sekiguchi Y."/>
            <person name="Ohashi A."/>
            <person name="Matsuura N."/>
            <person name="Tourlousse M.D."/>
        </authorList>
    </citation>
    <scope>NUCLEOTIDE SEQUENCE [LARGE SCALE GENOMIC DNA]</scope>
    <source>
        <strain evidence="5">KOME-1</strain>
    </source>
</reference>
<dbReference type="STRING" id="360412.LARV_03223"/>
<gene>
    <name evidence="5" type="ORF">LARV_03223</name>
</gene>
<dbReference type="Gene3D" id="3.20.20.10">
    <property type="entry name" value="Alanine racemase"/>
    <property type="match status" value="1"/>
</dbReference>